<protein>
    <submittedName>
        <fullName evidence="2">Uncharacterized protein</fullName>
    </submittedName>
</protein>
<feature type="region of interest" description="Disordered" evidence="1">
    <location>
        <begin position="228"/>
        <end position="255"/>
    </location>
</feature>
<dbReference type="EMBL" id="JAYRBN010000050">
    <property type="protein sequence ID" value="KAL2745017.1"/>
    <property type="molecule type" value="Genomic_DNA"/>
</dbReference>
<evidence type="ECO:0000256" key="1">
    <source>
        <dbReference type="SAM" id="MobiDB-lite"/>
    </source>
</evidence>
<reference evidence="2 3" key="1">
    <citation type="journal article" date="2024" name="Ann. Entomol. Soc. Am.">
        <title>Genomic analyses of the southern and eastern yellowjacket wasps (Hymenoptera: Vespidae) reveal evolutionary signatures of social life.</title>
        <authorList>
            <person name="Catto M.A."/>
            <person name="Caine P.B."/>
            <person name="Orr S.E."/>
            <person name="Hunt B.G."/>
            <person name="Goodisman M.A.D."/>
        </authorList>
    </citation>
    <scope>NUCLEOTIDE SEQUENCE [LARGE SCALE GENOMIC DNA]</scope>
    <source>
        <strain evidence="2">232</strain>
        <tissue evidence="2">Head and thorax</tissue>
    </source>
</reference>
<proteinExistence type="predicted"/>
<evidence type="ECO:0000313" key="3">
    <source>
        <dbReference type="Proteomes" id="UP001607303"/>
    </source>
</evidence>
<dbReference type="Proteomes" id="UP001607303">
    <property type="component" value="Unassembled WGS sequence"/>
</dbReference>
<evidence type="ECO:0000313" key="2">
    <source>
        <dbReference type="EMBL" id="KAL2745017.1"/>
    </source>
</evidence>
<gene>
    <name evidence="2" type="ORF">V1477_007559</name>
</gene>
<name>A0ABD2CIT8_VESMC</name>
<keyword evidence="3" id="KW-1185">Reference proteome</keyword>
<dbReference type="AlphaFoldDB" id="A0ABD2CIT8"/>
<organism evidence="2 3">
    <name type="scientific">Vespula maculifrons</name>
    <name type="common">Eastern yellow jacket</name>
    <name type="synonym">Wasp</name>
    <dbReference type="NCBI Taxonomy" id="7453"/>
    <lineage>
        <taxon>Eukaryota</taxon>
        <taxon>Metazoa</taxon>
        <taxon>Ecdysozoa</taxon>
        <taxon>Arthropoda</taxon>
        <taxon>Hexapoda</taxon>
        <taxon>Insecta</taxon>
        <taxon>Pterygota</taxon>
        <taxon>Neoptera</taxon>
        <taxon>Endopterygota</taxon>
        <taxon>Hymenoptera</taxon>
        <taxon>Apocrita</taxon>
        <taxon>Aculeata</taxon>
        <taxon>Vespoidea</taxon>
        <taxon>Vespidae</taxon>
        <taxon>Vespinae</taxon>
        <taxon>Vespula</taxon>
    </lineage>
</organism>
<comment type="caution">
    <text evidence="2">The sequence shown here is derived from an EMBL/GenBank/DDBJ whole genome shotgun (WGS) entry which is preliminary data.</text>
</comment>
<sequence length="255" mass="28088">MATRANASTEIFCFVKCLVKRAPPESQRPRVSVRFYRQRSQKLIFASTRDVSALALCTFRFLAGDLDRHLGHADASLHGASSFRSTNRLKGNKAGVIIEIAVSIKKEAGTLCSVAERLALTDRFGSFLPCFSGEASSFRRRKFVEALAGAFVGGSARGNETAIKQSRRFLMDRTRRELRSSYTLLDFPDSNFAKWNCYCSAYGKRDPGDFPDPGVSCGSSNNLPGFVEALSSGPTLRGEAESPKQGQQGRWHEAR</sequence>
<accession>A0ABD2CIT8</accession>